<keyword evidence="2" id="KW-0032">Aminotransferase</keyword>
<accession>A0AAE3SFB5</accession>
<dbReference type="Proteomes" id="UP001209229">
    <property type="component" value="Unassembled WGS sequence"/>
</dbReference>
<dbReference type="RefSeq" id="WP_301190823.1">
    <property type="nucleotide sequence ID" value="NZ_JAPDPJ010000026.1"/>
</dbReference>
<comment type="caution">
    <text evidence="2">The sequence shown here is derived from an EMBL/GenBank/DDBJ whole genome shotgun (WGS) entry which is preliminary data.</text>
</comment>
<proteinExistence type="predicted"/>
<dbReference type="Gene3D" id="3.60.120.10">
    <property type="entry name" value="Anthranilate synthase"/>
    <property type="match status" value="1"/>
</dbReference>
<dbReference type="InterPro" id="IPR005801">
    <property type="entry name" value="ADC_synthase"/>
</dbReference>
<dbReference type="GO" id="GO:0009396">
    <property type="term" value="P:folic acid-containing compound biosynthetic process"/>
    <property type="evidence" value="ECO:0007669"/>
    <property type="project" value="InterPro"/>
</dbReference>
<dbReference type="AlphaFoldDB" id="A0AAE3SFB5"/>
<keyword evidence="3" id="KW-1185">Reference proteome</keyword>
<evidence type="ECO:0000313" key="3">
    <source>
        <dbReference type="Proteomes" id="UP001209229"/>
    </source>
</evidence>
<dbReference type="NCBIfam" id="TIGR00553">
    <property type="entry name" value="pabB"/>
    <property type="match status" value="1"/>
</dbReference>
<dbReference type="SUPFAM" id="SSF56322">
    <property type="entry name" value="ADC synthase"/>
    <property type="match status" value="1"/>
</dbReference>
<keyword evidence="2" id="KW-0808">Transferase</keyword>
<dbReference type="GO" id="GO:0008153">
    <property type="term" value="P:4-aminobenzoate biosynthetic process"/>
    <property type="evidence" value="ECO:0007669"/>
    <property type="project" value="TreeGrafter"/>
</dbReference>
<gene>
    <name evidence="2" type="primary">pabB</name>
    <name evidence="2" type="ORF">OM075_12320</name>
</gene>
<reference evidence="2" key="1">
    <citation type="submission" date="2022-10" db="EMBL/GenBank/DDBJ databases">
        <authorList>
            <person name="Yu W.X."/>
        </authorList>
    </citation>
    <scope>NUCLEOTIDE SEQUENCE</scope>
    <source>
        <strain evidence="2">AAT</strain>
    </source>
</reference>
<evidence type="ECO:0000313" key="2">
    <source>
        <dbReference type="EMBL" id="MCW3787258.1"/>
    </source>
</evidence>
<feature type="domain" description="Chorismate-utilising enzyme C-terminal" evidence="1">
    <location>
        <begin position="165"/>
        <end position="421"/>
    </location>
</feature>
<dbReference type="InterPro" id="IPR019999">
    <property type="entry name" value="Anth_synth_I-like"/>
</dbReference>
<name>A0AAE3SFB5_9BACT</name>
<dbReference type="InterPro" id="IPR005802">
    <property type="entry name" value="ADC_synth_comp_1"/>
</dbReference>
<dbReference type="PANTHER" id="PTHR11236:SF18">
    <property type="entry name" value="AMINODEOXYCHORISMATE SYNTHASE"/>
    <property type="match status" value="1"/>
</dbReference>
<dbReference type="GO" id="GO:0046820">
    <property type="term" value="F:4-amino-4-deoxychorismate synthase activity"/>
    <property type="evidence" value="ECO:0007669"/>
    <property type="project" value="UniProtKB-EC"/>
</dbReference>
<dbReference type="GO" id="GO:0005737">
    <property type="term" value="C:cytoplasm"/>
    <property type="evidence" value="ECO:0007669"/>
    <property type="project" value="TreeGrafter"/>
</dbReference>
<dbReference type="EMBL" id="JAPDPJ010000026">
    <property type="protein sequence ID" value="MCW3787258.1"/>
    <property type="molecule type" value="Genomic_DNA"/>
</dbReference>
<organism evidence="2 3">
    <name type="scientific">Plebeiibacterium sediminum</name>
    <dbReference type="NCBI Taxonomy" id="2992112"/>
    <lineage>
        <taxon>Bacteria</taxon>
        <taxon>Pseudomonadati</taxon>
        <taxon>Bacteroidota</taxon>
        <taxon>Bacteroidia</taxon>
        <taxon>Marinilabiliales</taxon>
        <taxon>Marinilabiliaceae</taxon>
        <taxon>Plebeiibacterium</taxon>
    </lineage>
</organism>
<evidence type="ECO:0000259" key="1">
    <source>
        <dbReference type="Pfam" id="PF00425"/>
    </source>
</evidence>
<dbReference type="GO" id="GO:0000162">
    <property type="term" value="P:L-tryptophan biosynthetic process"/>
    <property type="evidence" value="ECO:0007669"/>
    <property type="project" value="TreeGrafter"/>
</dbReference>
<dbReference type="PRINTS" id="PR00095">
    <property type="entry name" value="ANTSNTHASEI"/>
</dbReference>
<dbReference type="EC" id="2.6.1.85" evidence="2"/>
<dbReference type="Pfam" id="PF00425">
    <property type="entry name" value="Chorismate_bind"/>
    <property type="match status" value="1"/>
</dbReference>
<dbReference type="InterPro" id="IPR015890">
    <property type="entry name" value="Chorismate_C"/>
</dbReference>
<protein>
    <submittedName>
        <fullName evidence="2">Aminodeoxychorismate synthase component I</fullName>
        <ecNumber evidence="2">2.6.1.85</ecNumber>
    </submittedName>
</protein>
<dbReference type="PANTHER" id="PTHR11236">
    <property type="entry name" value="AMINOBENZOATE/ANTHRANILATE SYNTHASE"/>
    <property type="match status" value="1"/>
</dbReference>
<sequence length="431" mass="49437">MRRKYTIHIDDEPLFKQKLLAYCKNMDYCGVYDSCGYNGHGHDGVNYYSYDFLAGIGSVEAQDGSFEALNNLQRKTDWLFGYLGYDLKNELEHLYSVNYDQLYFSPTMFFQPRYVLIKRDAQWNIEYLEELDNEQSVDLFLKEINDSDTYSKSTETLTFSPKISREKYIDTVNSILEHIHKGDIYEINYCQEFCAEQVDIDPYDTYLRLIEISPTPFASFLKVKDKYVISASPERYMKKEGQTLISQPIKGTAPRGKTTVEDEKNAFDLQNCAKERSENIMIADLVRNDLSRVAKMGSVQVEELCGIYAFPQVFQMITTVVADLDDEKDAIEAIKYSFPMGSMTGAPKIRAMKLIEKYEDTKRGVYSGSVGYFTPSGDFDFNVVIRSLLYNSSNNYLSFMVGSAITAKSVPESEYEECLVKASAIFKLFNS</sequence>